<name>A0A1M6ZIX0_9FIRM</name>
<feature type="compositionally biased region" description="Polar residues" evidence="1">
    <location>
        <begin position="214"/>
        <end position="225"/>
    </location>
</feature>
<keyword evidence="4" id="KW-1185">Reference proteome</keyword>
<evidence type="ECO:0000256" key="1">
    <source>
        <dbReference type="SAM" id="MobiDB-lite"/>
    </source>
</evidence>
<feature type="region of interest" description="Disordered" evidence="1">
    <location>
        <begin position="67"/>
        <end position="88"/>
    </location>
</feature>
<dbReference type="Pfam" id="PF13349">
    <property type="entry name" value="DUF4097"/>
    <property type="match status" value="2"/>
</dbReference>
<feature type="compositionally biased region" description="Basic and acidic residues" evidence="1">
    <location>
        <begin position="67"/>
        <end position="83"/>
    </location>
</feature>
<dbReference type="AlphaFoldDB" id="A0A1M6ZIX0"/>
<evidence type="ECO:0000313" key="4">
    <source>
        <dbReference type="Proteomes" id="UP000184386"/>
    </source>
</evidence>
<dbReference type="RefSeq" id="WP_073279365.1">
    <property type="nucleotide sequence ID" value="NZ_FRAC01000029.1"/>
</dbReference>
<dbReference type="Pfam" id="PF22564">
    <property type="entry name" value="HAAS"/>
    <property type="match status" value="1"/>
</dbReference>
<dbReference type="InterPro" id="IPR025164">
    <property type="entry name" value="Toastrack_DUF4097"/>
</dbReference>
<evidence type="ECO:0000259" key="2">
    <source>
        <dbReference type="Pfam" id="PF13349"/>
    </source>
</evidence>
<dbReference type="PANTHER" id="PTHR34094:SF1">
    <property type="entry name" value="PROTEIN FAM185A"/>
    <property type="match status" value="1"/>
</dbReference>
<accession>A0A1M6ZIX0</accession>
<organism evidence="3 4">
    <name type="scientific">Anaerocolumna jejuensis DSM 15929</name>
    <dbReference type="NCBI Taxonomy" id="1121322"/>
    <lineage>
        <taxon>Bacteria</taxon>
        <taxon>Bacillati</taxon>
        <taxon>Bacillota</taxon>
        <taxon>Clostridia</taxon>
        <taxon>Lachnospirales</taxon>
        <taxon>Lachnospiraceae</taxon>
        <taxon>Anaerocolumna</taxon>
    </lineage>
</organism>
<reference evidence="3 4" key="1">
    <citation type="submission" date="2016-11" db="EMBL/GenBank/DDBJ databases">
        <authorList>
            <person name="Jaros S."/>
            <person name="Januszkiewicz K."/>
            <person name="Wedrychowicz H."/>
        </authorList>
    </citation>
    <scope>NUCLEOTIDE SEQUENCE [LARGE SCALE GENOMIC DNA]</scope>
    <source>
        <strain evidence="3 4">DSM 15929</strain>
    </source>
</reference>
<proteinExistence type="predicted"/>
<feature type="domain" description="DUF4097" evidence="2">
    <location>
        <begin position="479"/>
        <end position="543"/>
    </location>
</feature>
<dbReference type="Proteomes" id="UP000184386">
    <property type="component" value="Unassembled WGS sequence"/>
</dbReference>
<feature type="domain" description="DUF4097" evidence="2">
    <location>
        <begin position="362"/>
        <end position="468"/>
    </location>
</feature>
<feature type="region of interest" description="Disordered" evidence="1">
    <location>
        <begin position="150"/>
        <end position="237"/>
    </location>
</feature>
<dbReference type="STRING" id="1121322.SAMN02745136_04590"/>
<feature type="compositionally biased region" description="Basic and acidic residues" evidence="1">
    <location>
        <begin position="196"/>
        <end position="205"/>
    </location>
</feature>
<protein>
    <recommendedName>
        <fullName evidence="2">DUF4097 domain-containing protein</fullName>
    </recommendedName>
</protein>
<dbReference type="PANTHER" id="PTHR34094">
    <property type="match status" value="1"/>
</dbReference>
<evidence type="ECO:0000313" key="3">
    <source>
        <dbReference type="EMBL" id="SHL30426.1"/>
    </source>
</evidence>
<dbReference type="EMBL" id="FRAC01000029">
    <property type="protein sequence ID" value="SHL30426.1"/>
    <property type="molecule type" value="Genomic_DNA"/>
</dbReference>
<gene>
    <name evidence="3" type="ORF">SAMN02745136_04590</name>
</gene>
<sequence>MNKNEYLNALKEALKDTDESILEEIVSDYEEHFQIGMEYGKSEEQICKELGSIEDLAQEIKEVYNADSKEDKKAEEEQSDTKNSKNKGWHSGIYYIDGEKIGDAINSALDTAGDAISKIDVNEIGRTVKSTIDQATSSINSFANSYFKNQEKDPFDPKWNTEGYTENVSKSYDDTVEPEEAQKDTVSYDTESAAEPSKEVPDDTAGKVNETVAAESSSSWDQQATVPEEIKNTDSPNDDVDFNLMIDGIHADVSVRKSSNGKINFNYVNNGNERQRQMYEFYSYKEGNTVYAGIRRVGKAVFFFNFKLYSTIINVEIPDDMNNVNIKTASGSIELSGVNADRIQAATASGDIEADNTEAKFLSLKSASGDIKARNITADVIDANSLSGDVDTFNIKASECKVRSTSGDVDINDFSINNADVSSISGDIKISRVSGGGLRVSSTSGDISAEMNVKKCYLNSKSGDIDANCLGDLILESGSTSGDINVKLKNNNNGYNIKATTISGELYIDYDRMHQRDLKTGTYTHGNLGSELNLSSVSGDIHLYD</sequence>